<feature type="region of interest" description="Disordered" evidence="1">
    <location>
        <begin position="1"/>
        <end position="21"/>
    </location>
</feature>
<evidence type="ECO:0000256" key="1">
    <source>
        <dbReference type="SAM" id="MobiDB-lite"/>
    </source>
</evidence>
<feature type="compositionally biased region" description="Acidic residues" evidence="1">
    <location>
        <begin position="204"/>
        <end position="215"/>
    </location>
</feature>
<dbReference type="EMBL" id="QZBZ01000051">
    <property type="protein sequence ID" value="TIA39156.1"/>
    <property type="molecule type" value="Genomic_DNA"/>
</dbReference>
<dbReference type="AlphaFoldDB" id="A0A4T0BW33"/>
<gene>
    <name evidence="2" type="ORF">D6C78_03506</name>
</gene>
<dbReference type="GO" id="GO:0004864">
    <property type="term" value="F:protein phosphatase inhibitor activity"/>
    <property type="evidence" value="ECO:0007669"/>
    <property type="project" value="InterPro"/>
</dbReference>
<feature type="compositionally biased region" description="Polar residues" evidence="1">
    <location>
        <begin position="95"/>
        <end position="125"/>
    </location>
</feature>
<protein>
    <recommendedName>
        <fullName evidence="4">Protein phosphatase inhibitor 2</fullName>
    </recommendedName>
</protein>
<feature type="compositionally biased region" description="Basic and acidic residues" evidence="1">
    <location>
        <begin position="182"/>
        <end position="203"/>
    </location>
</feature>
<feature type="compositionally biased region" description="Basic and acidic residues" evidence="1">
    <location>
        <begin position="216"/>
        <end position="230"/>
    </location>
</feature>
<dbReference type="Proteomes" id="UP000308724">
    <property type="component" value="Unassembled WGS sequence"/>
</dbReference>
<dbReference type="Gene3D" id="6.10.250.1050">
    <property type="match status" value="1"/>
</dbReference>
<feature type="region of interest" description="Disordered" evidence="1">
    <location>
        <begin position="95"/>
        <end position="259"/>
    </location>
</feature>
<organism evidence="2 3">
    <name type="scientific">Aureobasidium pullulans</name>
    <name type="common">Black yeast</name>
    <name type="synonym">Pullularia pullulans</name>
    <dbReference type="NCBI Taxonomy" id="5580"/>
    <lineage>
        <taxon>Eukaryota</taxon>
        <taxon>Fungi</taxon>
        <taxon>Dikarya</taxon>
        <taxon>Ascomycota</taxon>
        <taxon>Pezizomycotina</taxon>
        <taxon>Dothideomycetes</taxon>
        <taxon>Dothideomycetidae</taxon>
        <taxon>Dothideales</taxon>
        <taxon>Saccotheciaceae</taxon>
        <taxon>Aureobasidium</taxon>
    </lineage>
</organism>
<dbReference type="Pfam" id="PF04979">
    <property type="entry name" value="IPP-2"/>
    <property type="match status" value="1"/>
</dbReference>
<comment type="caution">
    <text evidence="2">The sequence shown here is derived from an EMBL/GenBank/DDBJ whole genome shotgun (WGS) entry which is preliminary data.</text>
</comment>
<evidence type="ECO:0008006" key="4">
    <source>
        <dbReference type="Google" id="ProtNLM"/>
    </source>
</evidence>
<dbReference type="PANTHER" id="PTHR12398">
    <property type="entry name" value="PROTEIN PHOSPHATASE INHIBITOR"/>
    <property type="match status" value="1"/>
</dbReference>
<name>A0A4T0BW33_AURPU</name>
<feature type="region of interest" description="Disordered" evidence="1">
    <location>
        <begin position="48"/>
        <end position="79"/>
    </location>
</feature>
<feature type="compositionally biased region" description="Polar residues" evidence="1">
    <location>
        <begin position="1"/>
        <end position="13"/>
    </location>
</feature>
<dbReference type="InterPro" id="IPR007062">
    <property type="entry name" value="PPI-2"/>
</dbReference>
<evidence type="ECO:0000313" key="3">
    <source>
        <dbReference type="Proteomes" id="UP000308724"/>
    </source>
</evidence>
<sequence>MTSTATMNTTGSSPEAPKRPKGMLLSSLCLLYSKLSRVVGILKNNSSYMGEHPSHDPPSPTNTHATIQSNTPSHPDRPAMNREMSEKEVVQMNTEINAGGRRNSSNPRGSISRRQSAVDGSQQGDHMSPRLKWDEGNLFLNESQMGGKMKIDEPKTPYVGRYDPDEDEESSAINPDDLMVDELDKAKVLEGDGPSKKKPREVDIPDLDLGEPEQDTLERRPSDSEKRVMVDPDQMDIDGARHGETPENIPQEEREKHEKFENMRKKHYEMHNIKNLLGHGAEELDDE</sequence>
<evidence type="ECO:0000313" key="2">
    <source>
        <dbReference type="EMBL" id="TIA39156.1"/>
    </source>
</evidence>
<feature type="compositionally biased region" description="Polar residues" evidence="1">
    <location>
        <begin position="61"/>
        <end position="73"/>
    </location>
</feature>
<accession>A0A4T0BW33</accession>
<feature type="compositionally biased region" description="Basic and acidic residues" evidence="1">
    <location>
        <begin position="238"/>
        <end position="259"/>
    </location>
</feature>
<dbReference type="GO" id="GO:0009966">
    <property type="term" value="P:regulation of signal transduction"/>
    <property type="evidence" value="ECO:0007669"/>
    <property type="project" value="InterPro"/>
</dbReference>
<dbReference type="PANTHER" id="PTHR12398:SF20">
    <property type="entry name" value="PROTEIN PHOSPHATASE 1 REGULATORY INHIBITOR SUBUNIT 2"/>
    <property type="match status" value="1"/>
</dbReference>
<reference evidence="2 3" key="1">
    <citation type="submission" date="2018-10" db="EMBL/GenBank/DDBJ databases">
        <title>Fifty Aureobasidium pullulans genomes reveal a recombining polyextremotolerant generalist.</title>
        <authorList>
            <person name="Gostincar C."/>
            <person name="Turk M."/>
            <person name="Zajc J."/>
            <person name="Gunde-Cimerman N."/>
        </authorList>
    </citation>
    <scope>NUCLEOTIDE SEQUENCE [LARGE SCALE GENOMIC DNA]</scope>
    <source>
        <strain evidence="2 3">EXF-1645</strain>
    </source>
</reference>
<proteinExistence type="predicted"/>